<reference evidence="3 4" key="1">
    <citation type="submission" date="2019-03" db="EMBL/GenBank/DDBJ databases">
        <title>Genomic Encyclopedia of Type Strains, Phase IV (KMG-IV): sequencing the most valuable type-strain genomes for metagenomic binning, comparative biology and taxonomic classification.</title>
        <authorList>
            <person name="Goeker M."/>
        </authorList>
    </citation>
    <scope>NUCLEOTIDE SEQUENCE [LARGE SCALE GENOMIC DNA]</scope>
    <source>
        <strain evidence="3 4">DSM 16998</strain>
    </source>
</reference>
<proteinExistence type="predicted"/>
<dbReference type="NCBIfam" id="TIGR02595">
    <property type="entry name" value="PEP_CTERM"/>
    <property type="match status" value="1"/>
</dbReference>
<dbReference type="AlphaFoldDB" id="A0A4R6QSG5"/>
<feature type="compositionally biased region" description="Gly residues" evidence="1">
    <location>
        <begin position="162"/>
        <end position="181"/>
    </location>
</feature>
<evidence type="ECO:0000259" key="2">
    <source>
        <dbReference type="Pfam" id="PF07589"/>
    </source>
</evidence>
<feature type="compositionally biased region" description="Pro residues" evidence="1">
    <location>
        <begin position="206"/>
        <end position="218"/>
    </location>
</feature>
<organism evidence="3 4">
    <name type="scientific">Roseateles toxinivorans</name>
    <dbReference type="NCBI Taxonomy" id="270368"/>
    <lineage>
        <taxon>Bacteria</taxon>
        <taxon>Pseudomonadati</taxon>
        <taxon>Pseudomonadota</taxon>
        <taxon>Betaproteobacteria</taxon>
        <taxon>Burkholderiales</taxon>
        <taxon>Sphaerotilaceae</taxon>
        <taxon>Roseateles</taxon>
    </lineage>
</organism>
<protein>
    <submittedName>
        <fullName evidence="3">Putative secreted protein with PEP-CTERM sorting signal</fullName>
    </submittedName>
</protein>
<dbReference type="NCBIfam" id="NF038119">
    <property type="entry name" value="PEP_CTERM_MHFG"/>
    <property type="match status" value="1"/>
</dbReference>
<dbReference type="EMBL" id="SNXS01000002">
    <property type="protein sequence ID" value="TDP73088.1"/>
    <property type="molecule type" value="Genomic_DNA"/>
</dbReference>
<evidence type="ECO:0000313" key="4">
    <source>
        <dbReference type="Proteomes" id="UP000295361"/>
    </source>
</evidence>
<feature type="region of interest" description="Disordered" evidence="1">
    <location>
        <begin position="107"/>
        <end position="221"/>
    </location>
</feature>
<dbReference type="Proteomes" id="UP000295361">
    <property type="component" value="Unassembled WGS sequence"/>
</dbReference>
<feature type="compositionally biased region" description="Low complexity" evidence="1">
    <location>
        <begin position="192"/>
        <end position="205"/>
    </location>
</feature>
<dbReference type="Pfam" id="PF07589">
    <property type="entry name" value="PEP-CTERM"/>
    <property type="match status" value="1"/>
</dbReference>
<keyword evidence="4" id="KW-1185">Reference proteome</keyword>
<feature type="domain" description="Ice-binding protein C-terminal" evidence="2">
    <location>
        <begin position="215"/>
        <end position="237"/>
    </location>
</feature>
<accession>A0A4R6QSG5</accession>
<evidence type="ECO:0000256" key="1">
    <source>
        <dbReference type="SAM" id="MobiDB-lite"/>
    </source>
</evidence>
<evidence type="ECO:0000313" key="3">
    <source>
        <dbReference type="EMBL" id="TDP73088.1"/>
    </source>
</evidence>
<dbReference type="InParanoid" id="A0A4R6QSG5"/>
<sequence>MGDVVAAVDRYKDIPEAVRNKLKARMTARSYDEMVSIKRDGIDGKQLYASEIRDMHFGAGSVCGTVTRAKWTDKMEERGLVYCEDGHCILVPTVCRNVSRITRLAPRKTAEAPAQATNVASSARDGDDDADSELISEAPGAGVPALGAGGGQTPPSFTQMSGSGGSDAGPSLIGGGGGPGPSGGPGPGFPGTGLVPPGGIPDGDNPTPPVPPPNPVPEPGTWALMALGLSAMAWKRRRRA</sequence>
<dbReference type="InterPro" id="IPR013424">
    <property type="entry name" value="Ice-binding_C"/>
</dbReference>
<comment type="caution">
    <text evidence="3">The sequence shown here is derived from an EMBL/GenBank/DDBJ whole genome shotgun (WGS) entry which is preliminary data.</text>
</comment>
<gene>
    <name evidence="3" type="ORF">DES47_102834</name>
</gene>
<dbReference type="OrthoDB" id="8703356at2"/>
<name>A0A4R6QSG5_9BURK</name>